<dbReference type="Proteomes" id="UP000027222">
    <property type="component" value="Unassembled WGS sequence"/>
</dbReference>
<dbReference type="STRING" id="685588.A0A067SBZ8"/>
<protein>
    <submittedName>
        <fullName evidence="1">Uncharacterized protein</fullName>
    </submittedName>
</protein>
<name>A0A067SBZ8_GALM3</name>
<feature type="non-terminal residue" evidence="1">
    <location>
        <position position="348"/>
    </location>
</feature>
<dbReference type="HOGENOM" id="CLU_031314_2_1_1"/>
<feature type="non-terminal residue" evidence="1">
    <location>
        <position position="1"/>
    </location>
</feature>
<evidence type="ECO:0000313" key="2">
    <source>
        <dbReference type="Proteomes" id="UP000027222"/>
    </source>
</evidence>
<organism evidence="1 2">
    <name type="scientific">Galerina marginata (strain CBS 339.88)</name>
    <dbReference type="NCBI Taxonomy" id="685588"/>
    <lineage>
        <taxon>Eukaryota</taxon>
        <taxon>Fungi</taxon>
        <taxon>Dikarya</taxon>
        <taxon>Basidiomycota</taxon>
        <taxon>Agaricomycotina</taxon>
        <taxon>Agaricomycetes</taxon>
        <taxon>Agaricomycetidae</taxon>
        <taxon>Agaricales</taxon>
        <taxon>Agaricineae</taxon>
        <taxon>Strophariaceae</taxon>
        <taxon>Galerina</taxon>
    </lineage>
</organism>
<evidence type="ECO:0000313" key="1">
    <source>
        <dbReference type="EMBL" id="KDR65304.1"/>
    </source>
</evidence>
<keyword evidence="2" id="KW-1185">Reference proteome</keyword>
<dbReference type="OrthoDB" id="3202607at2759"/>
<accession>A0A067SBZ8</accession>
<dbReference type="EMBL" id="KL142459">
    <property type="protein sequence ID" value="KDR65304.1"/>
    <property type="molecule type" value="Genomic_DNA"/>
</dbReference>
<gene>
    <name evidence="1" type="ORF">GALMADRAFT_23815</name>
</gene>
<dbReference type="Gene3D" id="3.60.130.30">
    <property type="match status" value="1"/>
</dbReference>
<dbReference type="AlphaFoldDB" id="A0A067SBZ8"/>
<proteinExistence type="predicted"/>
<reference evidence="2" key="1">
    <citation type="journal article" date="2014" name="Proc. Natl. Acad. Sci. U.S.A.">
        <title>Extensive sampling of basidiomycete genomes demonstrates inadequacy of the white-rot/brown-rot paradigm for wood decay fungi.</title>
        <authorList>
            <person name="Riley R."/>
            <person name="Salamov A.A."/>
            <person name="Brown D.W."/>
            <person name="Nagy L.G."/>
            <person name="Floudas D."/>
            <person name="Held B.W."/>
            <person name="Levasseur A."/>
            <person name="Lombard V."/>
            <person name="Morin E."/>
            <person name="Otillar R."/>
            <person name="Lindquist E.A."/>
            <person name="Sun H."/>
            <person name="LaButti K.M."/>
            <person name="Schmutz J."/>
            <person name="Jabbour D."/>
            <person name="Luo H."/>
            <person name="Baker S.E."/>
            <person name="Pisabarro A.G."/>
            <person name="Walton J.D."/>
            <person name="Blanchette R.A."/>
            <person name="Henrissat B."/>
            <person name="Martin F."/>
            <person name="Cullen D."/>
            <person name="Hibbett D.S."/>
            <person name="Grigoriev I.V."/>
        </authorList>
    </citation>
    <scope>NUCLEOTIDE SEQUENCE [LARGE SCALE GENOMIC DNA]</scope>
    <source>
        <strain evidence="2">CBS 339.88</strain>
    </source>
</reference>
<sequence>SAASVLSTYNAENFDIVSTGYISQHERAHATTYSLDQLTGPQSRYKFELKEWDGRSPMPLLDRNNLVIGICAGQPRGDKSWDSVQHGASDLLEGARSRLRFNKKDLKHCRGGFPALAVGISHGGGQGHPRMLAQELQNEPILDGLMKEEPFQRISGFATRAFATWAPRLYNYQDNYLSKIIAQDQELRTTNKHPAPTEKELRRNFVHTPWAATTLNFGPRTVCYKHADFGNLVFGWCSITALGNYDYKTGGHLILWELGLVIEFPPGSTILIPSSAIHHSNTRIQSTERRYSFTQYSAGGIFRWIDNGYQKSVDSQAAMDPVEKAKLFSDLSKQLEDGLALYSTLEEL</sequence>